<sequence length="542" mass="63566">MQRRTRQETQQSPFKVPDSNSILKLTLSKKGNQKEDTGTLMALQVDEKTTCTSRMRPKLKTGPVGQVEEEEEQKEKLNSTKPTLMKTVCHKQAPARRELKTAMLKRENIMKDRKQDLISMQRQKADLELSLMTKKSLILRMDKAIAKEEKRLIELETIVRDDNLKFEEVLRDNEKKSVAARTFFELEAKSKQEKHLKIKKLTAELGSLKSELVKFEEILIDYKRYKELLFKLSPPEWQQAQKTKALSYKDTLDEQNRESVDTAFWNGLESSVSSPGREIPVIRETKLSSAHINTPSSTLECDSLEYENEPVIYFTDPQQLLDLVTELKEQNLSLIQNSSRVVETLEEFHQSIETIRKKIEKDEEQLTLQINNMNQRIDKEKAKCIKLKQKVQFHISLNTEDQDIMWDSLDKKVADVHHCCVDDRMTNLSTLERLANIENRLSQLLQSIESIPEESLGMMRKFKDSERRSRHREERLKEQREKQKERMRRYLEKSLADSKKITTRRLMPRCMPVAQKVREIHVDNNSADEEIDVFLFKAEDIE</sequence>
<evidence type="ECO:0000256" key="1">
    <source>
        <dbReference type="ARBA" id="ARBA00023054"/>
    </source>
</evidence>
<dbReference type="Ensembl" id="ENSLBET00000038108.1">
    <property type="protein sequence ID" value="ENSLBEP00000036579.1"/>
    <property type="gene ID" value="ENSLBEG00000027363.1"/>
</dbReference>
<organism evidence="5 6">
    <name type="scientific">Labrus bergylta</name>
    <name type="common">ballan wrasse</name>
    <dbReference type="NCBI Taxonomy" id="56723"/>
    <lineage>
        <taxon>Eukaryota</taxon>
        <taxon>Metazoa</taxon>
        <taxon>Chordata</taxon>
        <taxon>Craniata</taxon>
        <taxon>Vertebrata</taxon>
        <taxon>Euteleostomi</taxon>
        <taxon>Actinopterygii</taxon>
        <taxon>Neopterygii</taxon>
        <taxon>Teleostei</taxon>
        <taxon>Neoteleostei</taxon>
        <taxon>Acanthomorphata</taxon>
        <taxon>Eupercaria</taxon>
        <taxon>Labriformes</taxon>
        <taxon>Labridae</taxon>
        <taxon>Labrus</taxon>
    </lineage>
</organism>
<evidence type="ECO:0000259" key="4">
    <source>
        <dbReference type="Pfam" id="PF13863"/>
    </source>
</evidence>
<dbReference type="PANTHER" id="PTHR21683:SF3">
    <property type="entry name" value="CILIA AND FLAGELLA ASSOCIATED PROTEIN 100"/>
    <property type="match status" value="1"/>
</dbReference>
<dbReference type="Proteomes" id="UP000261660">
    <property type="component" value="Unplaced"/>
</dbReference>
<feature type="region of interest" description="Disordered" evidence="3">
    <location>
        <begin position="51"/>
        <end position="78"/>
    </location>
</feature>
<dbReference type="GO" id="GO:0005856">
    <property type="term" value="C:cytoskeleton"/>
    <property type="evidence" value="ECO:0007669"/>
    <property type="project" value="UniProtKB-ARBA"/>
</dbReference>
<feature type="compositionally biased region" description="Polar residues" evidence="3">
    <location>
        <begin position="8"/>
        <end position="22"/>
    </location>
</feature>
<feature type="coiled-coil region" evidence="2">
    <location>
        <begin position="345"/>
        <end position="390"/>
    </location>
</feature>
<feature type="region of interest" description="Disordered" evidence="3">
    <location>
        <begin position="1"/>
        <end position="22"/>
    </location>
</feature>
<evidence type="ECO:0000313" key="6">
    <source>
        <dbReference type="Proteomes" id="UP000261660"/>
    </source>
</evidence>
<feature type="region of interest" description="Disordered" evidence="3">
    <location>
        <begin position="460"/>
        <end position="487"/>
    </location>
</feature>
<reference evidence="5" key="1">
    <citation type="submission" date="2025-08" db="UniProtKB">
        <authorList>
            <consortium name="Ensembl"/>
        </authorList>
    </citation>
    <scope>IDENTIFICATION</scope>
</reference>
<dbReference type="Pfam" id="PF13863">
    <property type="entry name" value="DUF4200"/>
    <property type="match status" value="1"/>
</dbReference>
<proteinExistence type="predicted"/>
<feature type="domain" description="DUF4200" evidence="4">
    <location>
        <begin position="117"/>
        <end position="234"/>
    </location>
</feature>
<reference evidence="5" key="2">
    <citation type="submission" date="2025-09" db="UniProtKB">
        <authorList>
            <consortium name="Ensembl"/>
        </authorList>
    </citation>
    <scope>IDENTIFICATION</scope>
</reference>
<dbReference type="GeneTree" id="ENSGT00940000167349"/>
<accession>A0A3Q3GYN0</accession>
<dbReference type="InParanoid" id="A0A3Q3GYN0"/>
<evidence type="ECO:0000256" key="2">
    <source>
        <dbReference type="SAM" id="Coils"/>
    </source>
</evidence>
<dbReference type="STRING" id="56723.ENSLBEP00000036579"/>
<feature type="coiled-coil region" evidence="2">
    <location>
        <begin position="191"/>
        <end position="218"/>
    </location>
</feature>
<evidence type="ECO:0000256" key="3">
    <source>
        <dbReference type="SAM" id="MobiDB-lite"/>
    </source>
</evidence>
<evidence type="ECO:0000313" key="5">
    <source>
        <dbReference type="Ensembl" id="ENSLBEP00000036579.1"/>
    </source>
</evidence>
<dbReference type="AlphaFoldDB" id="A0A3Q3GYN0"/>
<feature type="compositionally biased region" description="Basic and acidic residues" evidence="3">
    <location>
        <begin position="461"/>
        <end position="487"/>
    </location>
</feature>
<dbReference type="InterPro" id="IPR025252">
    <property type="entry name" value="DUF4200"/>
</dbReference>
<dbReference type="InterPro" id="IPR051147">
    <property type="entry name" value="CFAP_domain-containing"/>
</dbReference>
<dbReference type="PANTHER" id="PTHR21683">
    <property type="entry name" value="COILED-COIL DOMAIN-CONTAINING PROTEIN 42 LIKE-2-LIKE-RELATED"/>
    <property type="match status" value="1"/>
</dbReference>
<keyword evidence="1 2" id="KW-0175">Coiled coil</keyword>
<protein>
    <recommendedName>
        <fullName evidence="4">DUF4200 domain-containing protein</fullName>
    </recommendedName>
</protein>
<name>A0A3Q3GYN0_9LABR</name>
<keyword evidence="6" id="KW-1185">Reference proteome</keyword>